<dbReference type="RefSeq" id="XP_001592705.1">
    <property type="nucleotide sequence ID" value="XM_001592655.1"/>
</dbReference>
<dbReference type="GeneID" id="5489339"/>
<dbReference type="InParanoid" id="A7EJY0"/>
<organism evidence="1 2">
    <name type="scientific">Sclerotinia sclerotiorum (strain ATCC 18683 / 1980 / Ss-1)</name>
    <name type="common">White mold</name>
    <name type="synonym">Whetzelinia sclerotiorum</name>
    <dbReference type="NCBI Taxonomy" id="665079"/>
    <lineage>
        <taxon>Eukaryota</taxon>
        <taxon>Fungi</taxon>
        <taxon>Dikarya</taxon>
        <taxon>Ascomycota</taxon>
        <taxon>Pezizomycotina</taxon>
        <taxon>Leotiomycetes</taxon>
        <taxon>Helotiales</taxon>
        <taxon>Sclerotiniaceae</taxon>
        <taxon>Sclerotinia</taxon>
    </lineage>
</organism>
<dbReference type="HOGENOM" id="CLU_3070091_0_0_1"/>
<dbReference type="OMA" id="DIQPWNQ"/>
<sequence length="53" mass="6185">MLSLMPQQYPHSLSLCYRTISLFDIQPWNQGESRLCRGGQIANEFYDDLMTES</sequence>
<dbReference type="KEGG" id="ssl:SS1G_05626"/>
<evidence type="ECO:0000313" key="1">
    <source>
        <dbReference type="EMBL" id="EDO03146.1"/>
    </source>
</evidence>
<gene>
    <name evidence="1" type="ORF">SS1G_05626</name>
</gene>
<keyword evidence="2" id="KW-1185">Reference proteome</keyword>
<dbReference type="EMBL" id="CH476627">
    <property type="protein sequence ID" value="EDO03146.1"/>
    <property type="molecule type" value="Genomic_DNA"/>
</dbReference>
<accession>A7EJY0</accession>
<protein>
    <submittedName>
        <fullName evidence="1">Uncharacterized protein</fullName>
    </submittedName>
</protein>
<reference evidence="2" key="1">
    <citation type="journal article" date="2011" name="PLoS Genet.">
        <title>Genomic analysis of the necrotrophic fungal pathogens Sclerotinia sclerotiorum and Botrytis cinerea.</title>
        <authorList>
            <person name="Amselem J."/>
            <person name="Cuomo C.A."/>
            <person name="van Kan J.A."/>
            <person name="Viaud M."/>
            <person name="Benito E.P."/>
            <person name="Couloux A."/>
            <person name="Coutinho P.M."/>
            <person name="de Vries R.P."/>
            <person name="Dyer P.S."/>
            <person name="Fillinger S."/>
            <person name="Fournier E."/>
            <person name="Gout L."/>
            <person name="Hahn M."/>
            <person name="Kohn L."/>
            <person name="Lapalu N."/>
            <person name="Plummer K.M."/>
            <person name="Pradier J.M."/>
            <person name="Quevillon E."/>
            <person name="Sharon A."/>
            <person name="Simon A."/>
            <person name="ten Have A."/>
            <person name="Tudzynski B."/>
            <person name="Tudzynski P."/>
            <person name="Wincker P."/>
            <person name="Andrew M."/>
            <person name="Anthouard V."/>
            <person name="Beever R.E."/>
            <person name="Beffa R."/>
            <person name="Benoit I."/>
            <person name="Bouzid O."/>
            <person name="Brault B."/>
            <person name="Chen Z."/>
            <person name="Choquer M."/>
            <person name="Collemare J."/>
            <person name="Cotton P."/>
            <person name="Danchin E.G."/>
            <person name="Da Silva C."/>
            <person name="Gautier A."/>
            <person name="Giraud C."/>
            <person name="Giraud T."/>
            <person name="Gonzalez C."/>
            <person name="Grossetete S."/>
            <person name="Guldener U."/>
            <person name="Henrissat B."/>
            <person name="Howlett B.J."/>
            <person name="Kodira C."/>
            <person name="Kretschmer M."/>
            <person name="Lappartient A."/>
            <person name="Leroch M."/>
            <person name="Levis C."/>
            <person name="Mauceli E."/>
            <person name="Neuveglise C."/>
            <person name="Oeser B."/>
            <person name="Pearson M."/>
            <person name="Poulain J."/>
            <person name="Poussereau N."/>
            <person name="Quesneville H."/>
            <person name="Rascle C."/>
            <person name="Schumacher J."/>
            <person name="Segurens B."/>
            <person name="Sexton A."/>
            <person name="Silva E."/>
            <person name="Sirven C."/>
            <person name="Soanes D.M."/>
            <person name="Talbot N.J."/>
            <person name="Templeton M."/>
            <person name="Yandava C."/>
            <person name="Yarden O."/>
            <person name="Zeng Q."/>
            <person name="Rollins J.A."/>
            <person name="Lebrun M.H."/>
            <person name="Dickman M."/>
        </authorList>
    </citation>
    <scope>NUCLEOTIDE SEQUENCE [LARGE SCALE GENOMIC DNA]</scope>
    <source>
        <strain evidence="2">ATCC 18683 / 1980 / Ss-1</strain>
    </source>
</reference>
<proteinExistence type="predicted"/>
<name>A7EJY0_SCLS1</name>
<dbReference type="Proteomes" id="UP000001312">
    <property type="component" value="Unassembled WGS sequence"/>
</dbReference>
<dbReference type="AlphaFoldDB" id="A7EJY0"/>
<evidence type="ECO:0000313" key="2">
    <source>
        <dbReference type="Proteomes" id="UP000001312"/>
    </source>
</evidence>